<dbReference type="Pfam" id="PF06748">
    <property type="entry name" value="DUF1217"/>
    <property type="match status" value="2"/>
</dbReference>
<dbReference type="KEGG" id="rtu:PR017_02175"/>
<evidence type="ECO:0000313" key="2">
    <source>
        <dbReference type="Proteomes" id="UP000249499"/>
    </source>
</evidence>
<sequence length="858" mass="92072">MTSTYLSYTLDTKNMTSTLARVASQPTTKREVDYYNANIGKVKTVDDLMDNYQLYSYAMKSYGLEDFTYAKAFMKQVLTSNLSDSSSFANRLNDPKYKAIAAAFNFGASTTTTAQSSDTLTTMFGSTSTSTSSDTTDAAIGLYQQSFTDEETSAKTASDAYDAAIGSVKNVDDFLSDTDLRDYVLKGYGIDPTNISNSFLKSMLTSDVSDPNSFVNVNGSAADKAMAAQFSFNADGSIATTTPDADKSYYEANIGTVTSVDQLVSDPRLFDYVKTAYGIDPSLTGAKFVASVKDPGTASDNGLTSVLTEFNFGSDGTVATGASAQTADQISTTSTNYATNYTSKIQTISQKAAVMEAYNNTVPSFVTSVAAADDAAYYKAHIGSVTSVEDLTSDMRLFDYVKIAYNLQSLDAQASDNTLKYDLETSVEDPTYAKLVGFSGVVAQFNFQSDGTVASGTVAQTSTQLAAATTAFSANYQSEQTTAEADAVANYETRIAKVKNINEFFASNATADSSATNDNLPELYQMALRSYGIGENEISKAQMKKIMESDPYDPKSYVNTLKDDRFVKLAKAFNFDSAGTIKAQVTALSTTQVNSYISEYSTEKRRGLTGSALTAATAAVKKDATYFTTNIAKVTSVSDLLADPKLTDFILKASGIDPKKVTTDTLKKAFASDPDNSKSFVNTTAGAQFKDIVEAFNFGINGTMVDTKLGSAQNKGALDATNELYLHQTLESQEGDNNPGTRLALYFQRQAPNINSVYDIMSDTALYSVITTTFSLPSAISSMNVDDQATLLKKFVNVDDLRDPTKLNKLLERFSVEYDLQNNTGSTSSSALSILQGSSKSIGISADTLLSIAQLSTS</sequence>
<dbReference type="InterPro" id="IPR010626">
    <property type="entry name" value="DUF1217"/>
</dbReference>
<evidence type="ECO:0000313" key="1">
    <source>
        <dbReference type="EMBL" id="WFR95981.1"/>
    </source>
</evidence>
<name>A0AAF1KUP9_9HYPH</name>
<dbReference type="RefSeq" id="WP_111217691.1">
    <property type="nucleotide sequence ID" value="NZ_CP117255.1"/>
</dbReference>
<proteinExistence type="predicted"/>
<accession>A0AAF1KUP9</accession>
<gene>
    <name evidence="1" type="ORF">PR017_02175</name>
</gene>
<dbReference type="SUPFAM" id="SSF158837">
    <property type="entry name" value="AGR C 984p-like"/>
    <property type="match status" value="6"/>
</dbReference>
<dbReference type="InterPro" id="IPR023157">
    <property type="entry name" value="AGR-C-984p-like_sf"/>
</dbReference>
<keyword evidence="2" id="KW-1185">Reference proteome</keyword>
<organism evidence="1 2">
    <name type="scientific">Rhizobium tumorigenes</name>
    <dbReference type="NCBI Taxonomy" id="2041385"/>
    <lineage>
        <taxon>Bacteria</taxon>
        <taxon>Pseudomonadati</taxon>
        <taxon>Pseudomonadota</taxon>
        <taxon>Alphaproteobacteria</taxon>
        <taxon>Hyphomicrobiales</taxon>
        <taxon>Rhizobiaceae</taxon>
        <taxon>Rhizobium/Agrobacterium group</taxon>
        <taxon>Rhizobium</taxon>
    </lineage>
</organism>
<dbReference type="Proteomes" id="UP000249499">
    <property type="component" value="Chromosome"/>
</dbReference>
<dbReference type="AlphaFoldDB" id="A0AAF1KUP9"/>
<reference evidence="1 2" key="1">
    <citation type="journal article" date="2018" name="Sci. Rep.">
        <title>Rhizobium tumorigenes sp. nov., a novel plant tumorigenic bacterium isolated from cane gall tumors on thornless blackberry.</title>
        <authorList>
            <person name="Kuzmanovi N."/>
            <person name="Smalla K."/>
            <person name="Gronow S."/>
            <person name="PuBawska J."/>
        </authorList>
    </citation>
    <scope>NUCLEOTIDE SEQUENCE [LARGE SCALE GENOMIC DNA]</scope>
    <source>
        <strain evidence="1 2">1078</strain>
    </source>
</reference>
<dbReference type="Gene3D" id="1.10.3700.10">
    <property type="entry name" value="AGR C 984p-like"/>
    <property type="match status" value="4"/>
</dbReference>
<dbReference type="EMBL" id="CP117255">
    <property type="protein sequence ID" value="WFR95981.1"/>
    <property type="molecule type" value="Genomic_DNA"/>
</dbReference>
<protein>
    <submittedName>
        <fullName evidence="1">DUF1217 domain-containing protein</fullName>
    </submittedName>
</protein>
<reference evidence="2" key="2">
    <citation type="journal article" date="2023" name="MicrobiologyOpen">
        <title>Genomics of the tumorigenes clade of the family Rhizobiaceae and description of Rhizobium rhododendri sp. nov.</title>
        <authorList>
            <person name="Kuzmanovic N."/>
            <person name="diCenzo G.C."/>
            <person name="Bunk B."/>
            <person name="Sproeer C."/>
            <person name="Fruehling A."/>
            <person name="Neumann-Schaal M."/>
            <person name="Overmann J."/>
            <person name="Smalla K."/>
        </authorList>
    </citation>
    <scope>NUCLEOTIDE SEQUENCE [LARGE SCALE GENOMIC DNA]</scope>
    <source>
        <strain evidence="2">1078</strain>
    </source>
</reference>